<dbReference type="InterPro" id="IPR006500">
    <property type="entry name" value="Helicase_put_C_phage/plasmid"/>
</dbReference>
<dbReference type="SMART" id="SM00885">
    <property type="entry name" value="D5_N"/>
    <property type="match status" value="1"/>
</dbReference>
<dbReference type="NCBIfam" id="TIGR01613">
    <property type="entry name" value="primase_Cterm"/>
    <property type="match status" value="1"/>
</dbReference>
<dbReference type="SUPFAM" id="SSF52540">
    <property type="entry name" value="P-loop containing nucleoside triphosphate hydrolases"/>
    <property type="match status" value="1"/>
</dbReference>
<keyword evidence="1" id="KW-0547">Nucleotide-binding</keyword>
<dbReference type="InterPro" id="IPR014818">
    <property type="entry name" value="Phage/plasmid_primase_P4_C"/>
</dbReference>
<evidence type="ECO:0000256" key="1">
    <source>
        <dbReference type="ARBA" id="ARBA00022741"/>
    </source>
</evidence>
<feature type="domain" description="SF3 helicase" evidence="4">
    <location>
        <begin position="124"/>
        <end position="280"/>
    </location>
</feature>
<sequence>YKFIYDKNQTLWMYDGTEGIWEMNVEQKIRTLLRKNLMGDEQQKKNYIEEILAHIVDICYNPNFKPDKYIHLIAFKNKVYNLKTNEYIDFSSELFLTNKLDIIINDDVKDCPLIDKFFADCVGEKYKALLYDLAAYCLYKEVPYQKLFFVFGPGGTGKSQFMNFLEIFLGDNNTCSAEPQHIENDQYTAQQMVGKLANISSDIKYDALNDITQVKKLTGGDTMKIRKMYKNPYNLKIACKQIFSTNKLPIVKEKTRVWYRRVFLLPFENIIEEDKVDRNILKKITSEKELQGFVHMCLKHLRELYENDFVFSYDIDEAKMQKMYEELSNPILMFLNESCVKGVSEYCFKWEFTERLNAWLKQRHFPPYTKSQINQYMKEYYVESNRPTAFGDKTYRVWSGLRWKNIDQSDEFNGFNGFNGVGEKVYVSRKCFQNHTKSVKSVKPSEVSL</sequence>
<dbReference type="InterPro" id="IPR027417">
    <property type="entry name" value="P-loop_NTPase"/>
</dbReference>
<protein>
    <recommendedName>
        <fullName evidence="4">SF3 helicase domain-containing protein</fullName>
    </recommendedName>
</protein>
<feature type="non-terminal residue" evidence="5">
    <location>
        <position position="1"/>
    </location>
</feature>
<dbReference type="GO" id="GO:0016787">
    <property type="term" value="F:hydrolase activity"/>
    <property type="evidence" value="ECO:0007669"/>
    <property type="project" value="UniProtKB-KW"/>
</dbReference>
<evidence type="ECO:0000256" key="2">
    <source>
        <dbReference type="ARBA" id="ARBA00022801"/>
    </source>
</evidence>
<dbReference type="Gene3D" id="3.40.50.300">
    <property type="entry name" value="P-loop containing nucleotide triphosphate hydrolases"/>
    <property type="match status" value="1"/>
</dbReference>
<evidence type="ECO:0000259" key="4">
    <source>
        <dbReference type="PROSITE" id="PS51206"/>
    </source>
</evidence>
<gene>
    <name evidence="5" type="ORF">LCGC14_1644050</name>
</gene>
<dbReference type="InterPro" id="IPR014015">
    <property type="entry name" value="Helicase_SF3_DNA-vir"/>
</dbReference>
<reference evidence="5" key="1">
    <citation type="journal article" date="2015" name="Nature">
        <title>Complex archaea that bridge the gap between prokaryotes and eukaryotes.</title>
        <authorList>
            <person name="Spang A."/>
            <person name="Saw J.H."/>
            <person name="Jorgensen S.L."/>
            <person name="Zaremba-Niedzwiedzka K."/>
            <person name="Martijn J."/>
            <person name="Lind A.E."/>
            <person name="van Eijk R."/>
            <person name="Schleper C."/>
            <person name="Guy L."/>
            <person name="Ettema T.J."/>
        </authorList>
    </citation>
    <scope>NUCLEOTIDE SEQUENCE</scope>
</reference>
<dbReference type="AlphaFoldDB" id="A0A0F9HYQ8"/>
<keyword evidence="3" id="KW-0067">ATP-binding</keyword>
<dbReference type="InterPro" id="IPR051620">
    <property type="entry name" value="ORF904-like_C"/>
</dbReference>
<dbReference type="EMBL" id="LAZR01013739">
    <property type="protein sequence ID" value="KKM20571.1"/>
    <property type="molecule type" value="Genomic_DNA"/>
</dbReference>
<dbReference type="Pfam" id="PF19263">
    <property type="entry name" value="DUF5906"/>
    <property type="match status" value="1"/>
</dbReference>
<dbReference type="Pfam" id="PF08706">
    <property type="entry name" value="D5_N"/>
    <property type="match status" value="1"/>
</dbReference>
<dbReference type="PANTHER" id="PTHR35372">
    <property type="entry name" value="ATP BINDING PROTEIN-RELATED"/>
    <property type="match status" value="1"/>
</dbReference>
<evidence type="ECO:0000256" key="3">
    <source>
        <dbReference type="ARBA" id="ARBA00022840"/>
    </source>
</evidence>
<dbReference type="InterPro" id="IPR045455">
    <property type="entry name" value="NrS-1_pol-like_helicase"/>
</dbReference>
<dbReference type="GO" id="GO:0005524">
    <property type="term" value="F:ATP binding"/>
    <property type="evidence" value="ECO:0007669"/>
    <property type="project" value="UniProtKB-KW"/>
</dbReference>
<dbReference type="PANTHER" id="PTHR35372:SF2">
    <property type="entry name" value="SF3 HELICASE DOMAIN-CONTAINING PROTEIN"/>
    <property type="match status" value="1"/>
</dbReference>
<name>A0A0F9HYQ8_9ZZZZ</name>
<keyword evidence="2" id="KW-0378">Hydrolase</keyword>
<organism evidence="5">
    <name type="scientific">marine sediment metagenome</name>
    <dbReference type="NCBI Taxonomy" id="412755"/>
    <lineage>
        <taxon>unclassified sequences</taxon>
        <taxon>metagenomes</taxon>
        <taxon>ecological metagenomes</taxon>
    </lineage>
</organism>
<evidence type="ECO:0000313" key="5">
    <source>
        <dbReference type="EMBL" id="KKM20571.1"/>
    </source>
</evidence>
<accession>A0A0F9HYQ8</accession>
<comment type="caution">
    <text evidence="5">The sequence shown here is derived from an EMBL/GenBank/DDBJ whole genome shotgun (WGS) entry which is preliminary data.</text>
</comment>
<dbReference type="PROSITE" id="PS51206">
    <property type="entry name" value="SF3_HELICASE_1"/>
    <property type="match status" value="1"/>
</dbReference>
<proteinExistence type="predicted"/>